<dbReference type="Proteomes" id="UP000494363">
    <property type="component" value="Unassembled WGS sequence"/>
</dbReference>
<accession>A0A6J5FBZ0</accession>
<gene>
    <name evidence="1" type="ORF">LMG29542_08673</name>
</gene>
<dbReference type="EMBL" id="CADIKH010000378">
    <property type="protein sequence ID" value="CAB3775291.1"/>
    <property type="molecule type" value="Genomic_DNA"/>
</dbReference>
<organism evidence="1 2">
    <name type="scientific">Paraburkholderia humisilvae</name>
    <dbReference type="NCBI Taxonomy" id="627669"/>
    <lineage>
        <taxon>Bacteria</taxon>
        <taxon>Pseudomonadati</taxon>
        <taxon>Pseudomonadota</taxon>
        <taxon>Betaproteobacteria</taxon>
        <taxon>Burkholderiales</taxon>
        <taxon>Burkholderiaceae</taxon>
        <taxon>Paraburkholderia</taxon>
    </lineage>
</organism>
<reference evidence="1 2" key="1">
    <citation type="submission" date="2020-04" db="EMBL/GenBank/DDBJ databases">
        <authorList>
            <person name="De Canck E."/>
        </authorList>
    </citation>
    <scope>NUCLEOTIDE SEQUENCE [LARGE SCALE GENOMIC DNA]</scope>
    <source>
        <strain evidence="1 2">LMG 29542</strain>
    </source>
</reference>
<evidence type="ECO:0000313" key="1">
    <source>
        <dbReference type="EMBL" id="CAB3775291.1"/>
    </source>
</evidence>
<dbReference type="AlphaFoldDB" id="A0A6J5FBZ0"/>
<name>A0A6J5FBZ0_9BURK</name>
<proteinExistence type="predicted"/>
<evidence type="ECO:0000313" key="2">
    <source>
        <dbReference type="Proteomes" id="UP000494363"/>
    </source>
</evidence>
<keyword evidence="2" id="KW-1185">Reference proteome</keyword>
<protein>
    <submittedName>
        <fullName evidence="1">Uncharacterized protein</fullName>
    </submittedName>
</protein>
<sequence>MMCALQPLMREITKSGVNIAVGTPIMWYDTALNQSRFGNIFFASHITVSSRSAMSNSFVLPASFDSFFATSRITLLRGSAIVYTGWPKPITTSRFSTRRRMSASASSGCW</sequence>